<proteinExistence type="predicted"/>
<name>A0A0E3WTJ3_9EURY</name>
<keyword evidence="3" id="KW-1185">Reference proteome</keyword>
<evidence type="ECO:0000256" key="1">
    <source>
        <dbReference type="SAM" id="Phobius"/>
    </source>
</evidence>
<keyword evidence="1" id="KW-0472">Membrane</keyword>
<dbReference type="OrthoDB" id="137711at2157"/>
<accession>A0A0E3WTJ3</accession>
<protein>
    <submittedName>
        <fullName evidence="2">Uncharacterized protein</fullName>
    </submittedName>
</protein>
<evidence type="ECO:0000313" key="2">
    <source>
        <dbReference type="EMBL" id="AKB76630.1"/>
    </source>
</evidence>
<feature type="transmembrane region" description="Helical" evidence="1">
    <location>
        <begin position="299"/>
        <end position="316"/>
    </location>
</feature>
<gene>
    <name evidence="2" type="ORF">MSHOH_0147</name>
</gene>
<keyword evidence="1" id="KW-1133">Transmembrane helix</keyword>
<dbReference type="KEGG" id="mhor:MSHOH_0147"/>
<evidence type="ECO:0000313" key="3">
    <source>
        <dbReference type="Proteomes" id="UP000033101"/>
    </source>
</evidence>
<sequence length="320" mass="35532">MKSFVLKLNRSGLNLLFCFLVIFLLLFGTAVSSANAKVTGWEVVPENPKSGDTLLISGVASPEEEVEVSVSFEKTVPVYLREYAYEFENIEFLNFNNLFTVRAEGVEGLKVKMKMVFPKTESTWADNGIATVSYSGVSPGEYKVRVEGMAEDGASSVNLKVTAVQKLKAGKDGKFNYIFKTESVPSGKLEIRLDNSEREIIFDSKGNAPVLSIPSASSQISGESEDRKTSELITFTDMESIDKDPEPMDRENEKKRSIYLNESSWDKNNTIASTVGEVPSKGVVKEQKNQKHERQVIDFFYLLAGILAGFGCLLAIRRKK</sequence>
<organism evidence="2 3">
    <name type="scientific">Methanosarcina horonobensis HB-1 = JCM 15518</name>
    <dbReference type="NCBI Taxonomy" id="1434110"/>
    <lineage>
        <taxon>Archaea</taxon>
        <taxon>Methanobacteriati</taxon>
        <taxon>Methanobacteriota</taxon>
        <taxon>Stenosarchaea group</taxon>
        <taxon>Methanomicrobia</taxon>
        <taxon>Methanosarcinales</taxon>
        <taxon>Methanosarcinaceae</taxon>
        <taxon>Methanosarcina</taxon>
    </lineage>
</organism>
<keyword evidence="1" id="KW-0812">Transmembrane</keyword>
<dbReference type="HOGENOM" id="CLU_060685_0_0_2"/>
<dbReference type="STRING" id="1434110.MSHOH_0147"/>
<reference evidence="2 3" key="1">
    <citation type="submission" date="2014-07" db="EMBL/GenBank/DDBJ databases">
        <title>Methanogenic archaea and the global carbon cycle.</title>
        <authorList>
            <person name="Henriksen J.R."/>
            <person name="Luke J."/>
            <person name="Reinhart S."/>
            <person name="Benedict M.N."/>
            <person name="Youngblut N.D."/>
            <person name="Metcalf M.E."/>
            <person name="Whitaker R.J."/>
            <person name="Metcalf W.W."/>
        </authorList>
    </citation>
    <scope>NUCLEOTIDE SEQUENCE [LARGE SCALE GENOMIC DNA]</scope>
    <source>
        <strain evidence="2 3">HB-1</strain>
    </source>
</reference>
<dbReference type="Proteomes" id="UP000033101">
    <property type="component" value="Chromosome"/>
</dbReference>
<dbReference type="RefSeq" id="WP_204245369.1">
    <property type="nucleotide sequence ID" value="NZ_CP009516.1"/>
</dbReference>
<dbReference type="EMBL" id="CP009516">
    <property type="protein sequence ID" value="AKB76630.1"/>
    <property type="molecule type" value="Genomic_DNA"/>
</dbReference>
<dbReference type="PATRIC" id="fig|1434110.4.peg.165"/>
<dbReference type="AlphaFoldDB" id="A0A0E3WTJ3"/>
<dbReference type="GeneID" id="62701862"/>